<sequence length="127" mass="14550">MTMSRRSPTPTSDTVPQRQLEALLNELGFDVETETLAGTFFLDCYVRELHMGFEADGPTHDVPKQRQHDAYRDHVIWETHRVPILRVKSLELEDWDKGLATGLLDRVLGFIDSRDDAEARRAEGNDL</sequence>
<name>A0A0F9A7L2_9ZZZZ</name>
<protein>
    <recommendedName>
        <fullName evidence="2">DUF559 domain-containing protein</fullName>
    </recommendedName>
</protein>
<evidence type="ECO:0008006" key="2">
    <source>
        <dbReference type="Google" id="ProtNLM"/>
    </source>
</evidence>
<dbReference type="AlphaFoldDB" id="A0A0F9A7L2"/>
<dbReference type="EMBL" id="LAZR01047455">
    <property type="protein sequence ID" value="KKK94180.1"/>
    <property type="molecule type" value="Genomic_DNA"/>
</dbReference>
<accession>A0A0F9A7L2</accession>
<gene>
    <name evidence="1" type="ORF">LCGC14_2685450</name>
</gene>
<dbReference type="Gene3D" id="3.40.960.10">
    <property type="entry name" value="VSR Endonuclease"/>
    <property type="match status" value="1"/>
</dbReference>
<organism evidence="1">
    <name type="scientific">marine sediment metagenome</name>
    <dbReference type="NCBI Taxonomy" id="412755"/>
    <lineage>
        <taxon>unclassified sequences</taxon>
        <taxon>metagenomes</taxon>
        <taxon>ecological metagenomes</taxon>
    </lineage>
</organism>
<comment type="caution">
    <text evidence="1">The sequence shown here is derived from an EMBL/GenBank/DDBJ whole genome shotgun (WGS) entry which is preliminary data.</text>
</comment>
<reference evidence="1" key="1">
    <citation type="journal article" date="2015" name="Nature">
        <title>Complex archaea that bridge the gap between prokaryotes and eukaryotes.</title>
        <authorList>
            <person name="Spang A."/>
            <person name="Saw J.H."/>
            <person name="Jorgensen S.L."/>
            <person name="Zaremba-Niedzwiedzka K."/>
            <person name="Martijn J."/>
            <person name="Lind A.E."/>
            <person name="van Eijk R."/>
            <person name="Schleper C."/>
            <person name="Guy L."/>
            <person name="Ettema T.J."/>
        </authorList>
    </citation>
    <scope>NUCLEOTIDE SEQUENCE</scope>
</reference>
<proteinExistence type="predicted"/>
<evidence type="ECO:0000313" key="1">
    <source>
        <dbReference type="EMBL" id="KKK94180.1"/>
    </source>
</evidence>